<dbReference type="InterPro" id="IPR017441">
    <property type="entry name" value="Protein_kinase_ATP_BS"/>
</dbReference>
<dbReference type="PROSITE" id="PS50011">
    <property type="entry name" value="PROTEIN_KINASE_DOM"/>
    <property type="match status" value="1"/>
</dbReference>
<name>A0A811YFV5_NYCPR</name>
<evidence type="ECO:0000259" key="7">
    <source>
        <dbReference type="PROSITE" id="PS50011"/>
    </source>
</evidence>
<keyword evidence="2" id="KW-0808">Transferase</keyword>
<dbReference type="GO" id="GO:0004674">
    <property type="term" value="F:protein serine/threonine kinase activity"/>
    <property type="evidence" value="ECO:0007669"/>
    <property type="project" value="UniProtKB-KW"/>
</dbReference>
<feature type="domain" description="Protein kinase" evidence="7">
    <location>
        <begin position="32"/>
        <end position="263"/>
    </location>
</feature>
<keyword evidence="1" id="KW-0723">Serine/threonine-protein kinase</keyword>
<proteinExistence type="predicted"/>
<organism evidence="8 9">
    <name type="scientific">Nyctereutes procyonoides</name>
    <name type="common">Raccoon dog</name>
    <name type="synonym">Canis procyonoides</name>
    <dbReference type="NCBI Taxonomy" id="34880"/>
    <lineage>
        <taxon>Eukaryota</taxon>
        <taxon>Metazoa</taxon>
        <taxon>Chordata</taxon>
        <taxon>Craniata</taxon>
        <taxon>Vertebrata</taxon>
        <taxon>Euteleostomi</taxon>
        <taxon>Mammalia</taxon>
        <taxon>Eutheria</taxon>
        <taxon>Laurasiatheria</taxon>
        <taxon>Carnivora</taxon>
        <taxon>Caniformia</taxon>
        <taxon>Canidae</taxon>
        <taxon>Nyctereutes</taxon>
    </lineage>
</organism>
<evidence type="ECO:0000256" key="6">
    <source>
        <dbReference type="PROSITE-ProRule" id="PRU10141"/>
    </source>
</evidence>
<dbReference type="InterPro" id="IPR000719">
    <property type="entry name" value="Prot_kinase_dom"/>
</dbReference>
<keyword evidence="5 6" id="KW-0067">ATP-binding</keyword>
<reference evidence="8" key="1">
    <citation type="submission" date="2020-12" db="EMBL/GenBank/DDBJ databases">
        <authorList>
            <consortium name="Molecular Ecology Group"/>
        </authorList>
    </citation>
    <scope>NUCLEOTIDE SEQUENCE</scope>
    <source>
        <strain evidence="8">TBG_1078</strain>
    </source>
</reference>
<evidence type="ECO:0000256" key="4">
    <source>
        <dbReference type="ARBA" id="ARBA00022777"/>
    </source>
</evidence>
<evidence type="ECO:0000256" key="2">
    <source>
        <dbReference type="ARBA" id="ARBA00022679"/>
    </source>
</evidence>
<dbReference type="Gene3D" id="3.30.200.20">
    <property type="entry name" value="Phosphorylase Kinase, domain 1"/>
    <property type="match status" value="1"/>
</dbReference>
<dbReference type="GO" id="GO:0005524">
    <property type="term" value="F:ATP binding"/>
    <property type="evidence" value="ECO:0007669"/>
    <property type="project" value="UniProtKB-UniRule"/>
</dbReference>
<feature type="binding site" evidence="6">
    <location>
        <position position="60"/>
    </location>
    <ligand>
        <name>ATP</name>
        <dbReference type="ChEBI" id="CHEBI:30616"/>
    </ligand>
</feature>
<dbReference type="InterPro" id="IPR011009">
    <property type="entry name" value="Kinase-like_dom_sf"/>
</dbReference>
<evidence type="ECO:0000313" key="9">
    <source>
        <dbReference type="Proteomes" id="UP000645828"/>
    </source>
</evidence>
<dbReference type="EMBL" id="CAJHUB010000677">
    <property type="protein sequence ID" value="CAD7676371.1"/>
    <property type="molecule type" value="Genomic_DNA"/>
</dbReference>
<comment type="caution">
    <text evidence="8">The sequence shown here is derived from an EMBL/GenBank/DDBJ whole genome shotgun (WGS) entry which is preliminary data.</text>
</comment>
<gene>
    <name evidence="8" type="ORF">NYPRO_LOCUS9166</name>
</gene>
<keyword evidence="4" id="KW-0418">Kinase</keyword>
<evidence type="ECO:0000256" key="3">
    <source>
        <dbReference type="ARBA" id="ARBA00022741"/>
    </source>
</evidence>
<sequence length="305" mass="33944">MARVFDIDLDQPKIMDPGGKLEGQKKIRPECFELLQVLGKGGHGKVFQVTGNSGKIFAMKVLKKAMRVENAEDTAHTKAEQNILEGVRHPSLGELFMQLEREYLWKTQALGHLHQKGIIYRDPKLGNIILNHQGHVKLTDFGLCKESVHDGTVTHTFYGTIEYIMEKKTIGKILKSTFNLPLYLTQEARDLLKKLLKRNVASWLGAGPEDAGEVQAHPFFGHINREELLAQKDVSQFHSKFTHQTPVDSPDDSTLSESANQVFRGMGASASTANPQTPVEYPMETSGVEQVDMTMSGEAPTPLPI</sequence>
<protein>
    <submittedName>
        <fullName evidence="8">(raccoon dog) hypothetical protein</fullName>
    </submittedName>
</protein>
<evidence type="ECO:0000256" key="1">
    <source>
        <dbReference type="ARBA" id="ARBA00022527"/>
    </source>
</evidence>
<dbReference type="Pfam" id="PF00069">
    <property type="entry name" value="Pkinase"/>
    <property type="match status" value="1"/>
</dbReference>
<accession>A0A811YFV5</accession>
<dbReference type="InterPro" id="IPR017892">
    <property type="entry name" value="Pkinase_C"/>
</dbReference>
<evidence type="ECO:0000313" key="8">
    <source>
        <dbReference type="EMBL" id="CAD7676371.1"/>
    </source>
</evidence>
<dbReference type="PROSITE" id="PS00107">
    <property type="entry name" value="PROTEIN_KINASE_ATP"/>
    <property type="match status" value="1"/>
</dbReference>
<evidence type="ECO:0000256" key="5">
    <source>
        <dbReference type="ARBA" id="ARBA00022840"/>
    </source>
</evidence>
<dbReference type="PANTHER" id="PTHR24351">
    <property type="entry name" value="RIBOSOMAL PROTEIN S6 KINASE"/>
    <property type="match status" value="1"/>
</dbReference>
<keyword evidence="9" id="KW-1185">Reference proteome</keyword>
<dbReference type="Gene3D" id="1.10.510.10">
    <property type="entry name" value="Transferase(Phosphotransferase) domain 1"/>
    <property type="match status" value="2"/>
</dbReference>
<dbReference type="SUPFAM" id="SSF56112">
    <property type="entry name" value="Protein kinase-like (PK-like)"/>
    <property type="match status" value="1"/>
</dbReference>
<keyword evidence="3 6" id="KW-0547">Nucleotide-binding</keyword>
<dbReference type="AlphaFoldDB" id="A0A811YFV5"/>
<dbReference type="Pfam" id="PF00433">
    <property type="entry name" value="Pkinase_C"/>
    <property type="match status" value="1"/>
</dbReference>
<dbReference type="Proteomes" id="UP000645828">
    <property type="component" value="Unassembled WGS sequence"/>
</dbReference>